<protein>
    <recommendedName>
        <fullName evidence="5">Protein C10</fullName>
    </recommendedName>
</protein>
<organism evidence="2">
    <name type="scientific">Cladocopium goreaui</name>
    <dbReference type="NCBI Taxonomy" id="2562237"/>
    <lineage>
        <taxon>Eukaryota</taxon>
        <taxon>Sar</taxon>
        <taxon>Alveolata</taxon>
        <taxon>Dinophyceae</taxon>
        <taxon>Suessiales</taxon>
        <taxon>Symbiodiniaceae</taxon>
        <taxon>Cladocopium</taxon>
    </lineage>
</organism>
<feature type="region of interest" description="Disordered" evidence="1">
    <location>
        <begin position="77"/>
        <end position="100"/>
    </location>
</feature>
<evidence type="ECO:0008006" key="5">
    <source>
        <dbReference type="Google" id="ProtNLM"/>
    </source>
</evidence>
<dbReference type="EMBL" id="CAMXCT010000513">
    <property type="protein sequence ID" value="CAI3979793.1"/>
    <property type="molecule type" value="Genomic_DNA"/>
</dbReference>
<keyword evidence="4" id="KW-1185">Reference proteome</keyword>
<feature type="compositionally biased region" description="Basic and acidic residues" evidence="1">
    <location>
        <begin position="84"/>
        <end position="99"/>
    </location>
</feature>
<proteinExistence type="predicted"/>
<dbReference type="EMBL" id="CAMXCT030000513">
    <property type="protein sequence ID" value="CAL4767105.1"/>
    <property type="molecule type" value="Genomic_DNA"/>
</dbReference>
<name>A0A9P1BWU1_9DINO</name>
<reference evidence="3 4" key="2">
    <citation type="submission" date="2024-05" db="EMBL/GenBank/DDBJ databases">
        <authorList>
            <person name="Chen Y."/>
            <person name="Shah S."/>
            <person name="Dougan E. K."/>
            <person name="Thang M."/>
            <person name="Chan C."/>
        </authorList>
    </citation>
    <scope>NUCLEOTIDE SEQUENCE [LARGE SCALE GENOMIC DNA]</scope>
</reference>
<gene>
    <name evidence="2" type="ORF">C1SCF055_LOCUS7722</name>
</gene>
<reference evidence="2" key="1">
    <citation type="submission" date="2022-10" db="EMBL/GenBank/DDBJ databases">
        <authorList>
            <person name="Chen Y."/>
            <person name="Dougan E. K."/>
            <person name="Chan C."/>
            <person name="Rhodes N."/>
            <person name="Thang M."/>
        </authorList>
    </citation>
    <scope>NUCLEOTIDE SEQUENCE</scope>
</reference>
<dbReference type="EMBL" id="CAMXCT020000513">
    <property type="protein sequence ID" value="CAL1133168.1"/>
    <property type="molecule type" value="Genomic_DNA"/>
</dbReference>
<evidence type="ECO:0000256" key="1">
    <source>
        <dbReference type="SAM" id="MobiDB-lite"/>
    </source>
</evidence>
<dbReference type="Proteomes" id="UP001152797">
    <property type="component" value="Unassembled WGS sequence"/>
</dbReference>
<feature type="region of interest" description="Disordered" evidence="1">
    <location>
        <begin position="131"/>
        <end position="233"/>
    </location>
</feature>
<evidence type="ECO:0000313" key="4">
    <source>
        <dbReference type="Proteomes" id="UP001152797"/>
    </source>
</evidence>
<sequence>MAPPELTHDLALEIQESHCTVHQGSPAAMTTSSERINNMFANSSTWSSKEAELKGRAAIHASQVNRYSAANARAFAGSTVSQEDLEKEREASQKRKAAEQNELAQLLEEQKADVSKGQKLAFAAKVEKKVEKKMPVLSVKKPRTDTEKAEANSKENNEEKGEKEEKEEKGDGTSKNVNKTEAGEASGGLGIGLAYSDSEKARRKPDLRRFEDQELEPGLSSTLSSHDQRGRENQKEAMIQEFLRPEFRYKLRDALDGSEGDMVKQAHARRDVCMAVEIPLLAKFGYEATEEAVHQHSLALGKLLHDCPDLVEKNQTLTRLVNPTMDVYEDDHIAAD</sequence>
<dbReference type="AlphaFoldDB" id="A0A9P1BWU1"/>
<evidence type="ECO:0000313" key="2">
    <source>
        <dbReference type="EMBL" id="CAI3979793.1"/>
    </source>
</evidence>
<accession>A0A9P1BWU1</accession>
<comment type="caution">
    <text evidence="2">The sequence shown here is derived from an EMBL/GenBank/DDBJ whole genome shotgun (WGS) entry which is preliminary data.</text>
</comment>
<dbReference type="OrthoDB" id="408463at2759"/>
<evidence type="ECO:0000313" key="3">
    <source>
        <dbReference type="EMBL" id="CAL4767105.1"/>
    </source>
</evidence>
<feature type="compositionally biased region" description="Basic and acidic residues" evidence="1">
    <location>
        <begin position="142"/>
        <end position="172"/>
    </location>
</feature>